<keyword evidence="7 10" id="KW-1133">Transmembrane helix</keyword>
<reference evidence="12" key="1">
    <citation type="journal article" date="2015" name="Nature">
        <title>Complex archaea that bridge the gap between prokaryotes and eukaryotes.</title>
        <authorList>
            <person name="Spang A."/>
            <person name="Saw J.H."/>
            <person name="Jorgensen S.L."/>
            <person name="Zaremba-Niedzwiedzka K."/>
            <person name="Martijn J."/>
            <person name="Lind A.E."/>
            <person name="van Eijk R."/>
            <person name="Schleper C."/>
            <person name="Guy L."/>
            <person name="Ettema T.J."/>
        </authorList>
    </citation>
    <scope>NUCLEOTIDE SEQUENCE</scope>
</reference>
<dbReference type="AlphaFoldDB" id="A0A0F8ZS04"/>
<feature type="transmembrane region" description="Helical" evidence="10">
    <location>
        <begin position="285"/>
        <end position="314"/>
    </location>
</feature>
<feature type="transmembrane region" description="Helical" evidence="10">
    <location>
        <begin position="114"/>
        <end position="134"/>
    </location>
</feature>
<dbReference type="InterPro" id="IPR036150">
    <property type="entry name" value="Cyt_b/b6_C_sf"/>
</dbReference>
<feature type="transmembrane region" description="Helical" evidence="10">
    <location>
        <begin position="179"/>
        <end position="201"/>
    </location>
</feature>
<dbReference type="PROSITE" id="PS51002">
    <property type="entry name" value="CYTB_NTER"/>
    <property type="match status" value="1"/>
</dbReference>
<dbReference type="SUPFAM" id="SSF81342">
    <property type="entry name" value="Transmembrane di-heme cytochromes"/>
    <property type="match status" value="1"/>
</dbReference>
<evidence type="ECO:0000256" key="9">
    <source>
        <dbReference type="ARBA" id="ARBA00023136"/>
    </source>
</evidence>
<dbReference type="GO" id="GO:0046872">
    <property type="term" value="F:metal ion binding"/>
    <property type="evidence" value="ECO:0007669"/>
    <property type="project" value="UniProtKB-KW"/>
</dbReference>
<feature type="transmembrane region" description="Helical" evidence="10">
    <location>
        <begin position="365"/>
        <end position="383"/>
    </location>
</feature>
<evidence type="ECO:0000259" key="11">
    <source>
        <dbReference type="PROSITE" id="PS51002"/>
    </source>
</evidence>
<dbReference type="GO" id="GO:0009055">
    <property type="term" value="F:electron transfer activity"/>
    <property type="evidence" value="ECO:0007669"/>
    <property type="project" value="InterPro"/>
</dbReference>
<keyword evidence="5" id="KW-0479">Metal-binding</keyword>
<evidence type="ECO:0000256" key="3">
    <source>
        <dbReference type="ARBA" id="ARBA00022617"/>
    </source>
</evidence>
<feature type="transmembrane region" description="Helical" evidence="10">
    <location>
        <begin position="28"/>
        <end position="54"/>
    </location>
</feature>
<keyword evidence="4 10" id="KW-0812">Transmembrane</keyword>
<feature type="domain" description="Cytochrome b/b6 N-terminal region profile" evidence="11">
    <location>
        <begin position="1"/>
        <end position="211"/>
    </location>
</feature>
<proteinExistence type="predicted"/>
<name>A0A0F8ZS04_9ZZZZ</name>
<dbReference type="GO" id="GO:0016020">
    <property type="term" value="C:membrane"/>
    <property type="evidence" value="ECO:0007669"/>
    <property type="project" value="UniProtKB-SubCell"/>
</dbReference>
<feature type="transmembrane region" description="Helical" evidence="10">
    <location>
        <begin position="231"/>
        <end position="250"/>
    </location>
</feature>
<dbReference type="GO" id="GO:0022904">
    <property type="term" value="P:respiratory electron transport chain"/>
    <property type="evidence" value="ECO:0007669"/>
    <property type="project" value="InterPro"/>
</dbReference>
<gene>
    <name evidence="12" type="ORF">LCGC14_2660810</name>
</gene>
<protein>
    <recommendedName>
        <fullName evidence="11">Cytochrome b/b6 N-terminal region profile domain-containing protein</fullName>
    </recommendedName>
</protein>
<dbReference type="SUPFAM" id="SSF81648">
    <property type="entry name" value="a domain/subunit of cytochrome bc1 complex (Ubiquinol-cytochrome c reductase)"/>
    <property type="match status" value="1"/>
</dbReference>
<evidence type="ECO:0000256" key="10">
    <source>
        <dbReference type="SAM" id="Phobius"/>
    </source>
</evidence>
<dbReference type="Pfam" id="PF00033">
    <property type="entry name" value="Cytochrome_B"/>
    <property type="match status" value="1"/>
</dbReference>
<dbReference type="GO" id="GO:0016491">
    <property type="term" value="F:oxidoreductase activity"/>
    <property type="evidence" value="ECO:0007669"/>
    <property type="project" value="InterPro"/>
</dbReference>
<evidence type="ECO:0000256" key="8">
    <source>
        <dbReference type="ARBA" id="ARBA00023004"/>
    </source>
</evidence>
<evidence type="ECO:0000256" key="6">
    <source>
        <dbReference type="ARBA" id="ARBA00022982"/>
    </source>
</evidence>
<dbReference type="PANTHER" id="PTHR19271:SF16">
    <property type="entry name" value="CYTOCHROME B"/>
    <property type="match status" value="1"/>
</dbReference>
<evidence type="ECO:0000256" key="1">
    <source>
        <dbReference type="ARBA" id="ARBA00004141"/>
    </source>
</evidence>
<keyword evidence="2" id="KW-0813">Transport</keyword>
<dbReference type="Pfam" id="PF00032">
    <property type="entry name" value="Cytochrom_B_C"/>
    <property type="match status" value="1"/>
</dbReference>
<comment type="caution">
    <text evidence="12">The sequence shown here is derived from an EMBL/GenBank/DDBJ whole genome shotgun (WGS) entry which is preliminary data.</text>
</comment>
<comment type="subcellular location">
    <subcellularLocation>
        <location evidence="1">Membrane</location>
        <topology evidence="1">Multi-pass membrane protein</topology>
    </subcellularLocation>
</comment>
<keyword evidence="8" id="KW-0408">Iron</keyword>
<dbReference type="InterPro" id="IPR027387">
    <property type="entry name" value="Cytb/b6-like_sf"/>
</dbReference>
<evidence type="ECO:0000256" key="7">
    <source>
        <dbReference type="ARBA" id="ARBA00022989"/>
    </source>
</evidence>
<evidence type="ECO:0000256" key="4">
    <source>
        <dbReference type="ARBA" id="ARBA00022692"/>
    </source>
</evidence>
<organism evidence="12">
    <name type="scientific">marine sediment metagenome</name>
    <dbReference type="NCBI Taxonomy" id="412755"/>
    <lineage>
        <taxon>unclassified sequences</taxon>
        <taxon>metagenomes</taxon>
        <taxon>ecological metagenomes</taxon>
    </lineage>
</organism>
<dbReference type="EMBL" id="LAZR01046393">
    <property type="protein sequence ID" value="KKK96632.1"/>
    <property type="molecule type" value="Genomic_DNA"/>
</dbReference>
<dbReference type="InterPro" id="IPR005797">
    <property type="entry name" value="Cyt_b/b6_N"/>
</dbReference>
<feature type="transmembrane region" description="Helical" evidence="10">
    <location>
        <begin position="326"/>
        <end position="345"/>
    </location>
</feature>
<dbReference type="PANTHER" id="PTHR19271">
    <property type="entry name" value="CYTOCHROME B"/>
    <property type="match status" value="1"/>
</dbReference>
<dbReference type="InterPro" id="IPR016174">
    <property type="entry name" value="Di-haem_cyt_TM"/>
</dbReference>
<accession>A0A0F8ZS04</accession>
<keyword evidence="6" id="KW-0249">Electron transport</keyword>
<dbReference type="InterPro" id="IPR005798">
    <property type="entry name" value="Cyt_b/b6_C"/>
</dbReference>
<evidence type="ECO:0000256" key="5">
    <source>
        <dbReference type="ARBA" id="ARBA00022723"/>
    </source>
</evidence>
<keyword evidence="9 10" id="KW-0472">Membrane</keyword>
<dbReference type="Gene3D" id="1.20.810.10">
    <property type="entry name" value="Cytochrome Bc1 Complex, Chain C"/>
    <property type="match status" value="1"/>
</dbReference>
<sequence length="405" mass="43770">MTPDSPDIDIAGRMSALWAGAREMPRLWSYYVGGAAASLLGLQVITGCLLLLHYQPSVRDAHASVAAIATDIPLGWIVRSVHHTSSNVLVALVMVHAFHVLWAKAFRAKRALTYYTGGVLLAAVLFMCFTGYLLPWDTLSVSATAVATGLPGDIPWVGPLITEFFRAGPSVGPTTLSRFFGFHVSAVPMALALGLLFHILCIRRHGMRRPRGPGARRVRFVPDYLLRQGRLCLWLIAGILTWAILAPTQLRPEGDPMAPAVEGIMPEWYFMAVYQVVKFGGELTFLSAIGITAELLTLIVISAGCAVMVLMPVLDRKGRGRIWKGVVLLAAGAFVILTAASMLTSQPPEAAPEVADALSIARSRTAAYLIPLWLTVLALTWLLSAAIRLYDRITASALPAKIPKV</sequence>
<evidence type="ECO:0000313" key="12">
    <source>
        <dbReference type="EMBL" id="KKK96632.1"/>
    </source>
</evidence>
<keyword evidence="3" id="KW-0349">Heme</keyword>
<evidence type="ECO:0000256" key="2">
    <source>
        <dbReference type="ARBA" id="ARBA00022448"/>
    </source>
</evidence>